<sequence length="174" mass="19546">MENKNEQANQSKVQNAIKSNALAKKVPDKIESVNKTNILRSVALMKFFFFCGMASIIGAQKLSGGGASSGLFEGFRKVLNSLKGLFEFILFVDMFNYLTMFLGLESLIYICVVATGVKLTLGFFLLILVFKGLFIFEKPFLIIFFVGVVTVDVMFIIYLDKSFEEDEIEEENLV</sequence>
<dbReference type="InterPro" id="IPR031539">
    <property type="entry name" value="DUF5090"/>
</dbReference>
<protein>
    <submittedName>
        <fullName evidence="2">Uncharacterized protein</fullName>
    </submittedName>
</protein>
<feature type="transmembrane region" description="Helical" evidence="1">
    <location>
        <begin position="140"/>
        <end position="159"/>
    </location>
</feature>
<keyword evidence="1" id="KW-0812">Transmembrane</keyword>
<comment type="caution">
    <text evidence="2">The sequence shown here is derived from an EMBL/GenBank/DDBJ whole genome shotgun (WGS) entry which is preliminary data.</text>
</comment>
<accession>A0A1X0QDG4</accession>
<reference evidence="2 3" key="1">
    <citation type="journal article" date="2017" name="Environ. Microbiol.">
        <title>Decay of the glycolytic pathway and adaptation to intranuclear parasitism within Enterocytozoonidae microsporidia.</title>
        <authorList>
            <person name="Wiredu Boakye D."/>
            <person name="Jaroenlak P."/>
            <person name="Prachumwat A."/>
            <person name="Williams T.A."/>
            <person name="Bateman K.S."/>
            <person name="Itsathitphaisarn O."/>
            <person name="Sritunyalucksana K."/>
            <person name="Paszkiewicz K.H."/>
            <person name="Moore K.A."/>
            <person name="Stentiford G.D."/>
            <person name="Williams B.A."/>
        </authorList>
    </citation>
    <scope>NUCLEOTIDE SEQUENCE [LARGE SCALE GENOMIC DNA]</scope>
    <source>
        <strain evidence="2 3">GB1</strain>
    </source>
</reference>
<dbReference type="EMBL" id="LVKB01000009">
    <property type="protein sequence ID" value="ORD97818.1"/>
    <property type="molecule type" value="Genomic_DNA"/>
</dbReference>
<feature type="transmembrane region" description="Helical" evidence="1">
    <location>
        <begin position="38"/>
        <end position="59"/>
    </location>
</feature>
<keyword evidence="1" id="KW-1133">Transmembrane helix</keyword>
<evidence type="ECO:0000256" key="1">
    <source>
        <dbReference type="SAM" id="Phobius"/>
    </source>
</evidence>
<dbReference type="Pfam" id="PF17009">
    <property type="entry name" value="DUF5090"/>
    <property type="match status" value="1"/>
</dbReference>
<keyword evidence="1" id="KW-0472">Membrane</keyword>
<proteinExistence type="predicted"/>
<dbReference type="AlphaFoldDB" id="A0A1X0QDG4"/>
<dbReference type="VEuPathDB" id="MicrosporidiaDB:A0H76_1877"/>
<name>A0A1X0QDG4_9MICR</name>
<evidence type="ECO:0000313" key="2">
    <source>
        <dbReference type="EMBL" id="ORD97818.1"/>
    </source>
</evidence>
<evidence type="ECO:0000313" key="3">
    <source>
        <dbReference type="Proteomes" id="UP000192356"/>
    </source>
</evidence>
<gene>
    <name evidence="2" type="ORF">HERIO_352</name>
</gene>
<dbReference type="VEuPathDB" id="MicrosporidiaDB:HERIO_352"/>
<feature type="transmembrane region" description="Helical" evidence="1">
    <location>
        <begin position="107"/>
        <end position="128"/>
    </location>
</feature>
<dbReference type="Proteomes" id="UP000192356">
    <property type="component" value="Unassembled WGS sequence"/>
</dbReference>
<keyword evidence="3" id="KW-1185">Reference proteome</keyword>
<organism evidence="2 3">
    <name type="scientific">Hepatospora eriocheir</name>
    <dbReference type="NCBI Taxonomy" id="1081669"/>
    <lineage>
        <taxon>Eukaryota</taxon>
        <taxon>Fungi</taxon>
        <taxon>Fungi incertae sedis</taxon>
        <taxon>Microsporidia</taxon>
        <taxon>Hepatosporidae</taxon>
        <taxon>Hepatospora</taxon>
    </lineage>
</organism>